<dbReference type="OrthoDB" id="432970at2759"/>
<accession>A0A371DM32</accession>
<dbReference type="Proteomes" id="UP000256964">
    <property type="component" value="Unassembled WGS sequence"/>
</dbReference>
<evidence type="ECO:0000256" key="1">
    <source>
        <dbReference type="ARBA" id="ARBA00022723"/>
    </source>
</evidence>
<keyword evidence="7" id="KW-1185">Reference proteome</keyword>
<dbReference type="GO" id="GO:0008270">
    <property type="term" value="F:zinc ion binding"/>
    <property type="evidence" value="ECO:0007669"/>
    <property type="project" value="UniProtKB-KW"/>
</dbReference>
<evidence type="ECO:0000259" key="5">
    <source>
        <dbReference type="PROSITE" id="PS50865"/>
    </source>
</evidence>
<organism evidence="6 7">
    <name type="scientific">Lentinus brumalis</name>
    <dbReference type="NCBI Taxonomy" id="2498619"/>
    <lineage>
        <taxon>Eukaryota</taxon>
        <taxon>Fungi</taxon>
        <taxon>Dikarya</taxon>
        <taxon>Basidiomycota</taxon>
        <taxon>Agaricomycotina</taxon>
        <taxon>Agaricomycetes</taxon>
        <taxon>Polyporales</taxon>
        <taxon>Polyporaceae</taxon>
        <taxon>Lentinus</taxon>
    </lineage>
</organism>
<dbReference type="PROSITE" id="PS50865">
    <property type="entry name" value="ZF_MYND_2"/>
    <property type="match status" value="1"/>
</dbReference>
<feature type="domain" description="MYND-type" evidence="5">
    <location>
        <begin position="249"/>
        <end position="294"/>
    </location>
</feature>
<proteinExistence type="predicted"/>
<dbReference type="AlphaFoldDB" id="A0A371DM32"/>
<evidence type="ECO:0000256" key="3">
    <source>
        <dbReference type="ARBA" id="ARBA00022833"/>
    </source>
</evidence>
<name>A0A371DM32_9APHY</name>
<protein>
    <recommendedName>
        <fullName evidence="5">MYND-type domain-containing protein</fullName>
    </recommendedName>
</protein>
<keyword evidence="1" id="KW-0479">Metal-binding</keyword>
<dbReference type="STRING" id="139420.A0A371DM32"/>
<dbReference type="EMBL" id="KZ857386">
    <property type="protein sequence ID" value="RDX53591.1"/>
    <property type="molecule type" value="Genomic_DNA"/>
</dbReference>
<gene>
    <name evidence="6" type="ORF">OH76DRAFT_1135462</name>
</gene>
<reference evidence="6 7" key="1">
    <citation type="journal article" date="2018" name="Biotechnol. Biofuels">
        <title>Integrative visual omics of the white-rot fungus Polyporus brumalis exposes the biotechnological potential of its oxidative enzymes for delignifying raw plant biomass.</title>
        <authorList>
            <person name="Miyauchi S."/>
            <person name="Rancon A."/>
            <person name="Drula E."/>
            <person name="Hage H."/>
            <person name="Chaduli D."/>
            <person name="Favel A."/>
            <person name="Grisel S."/>
            <person name="Henrissat B."/>
            <person name="Herpoel-Gimbert I."/>
            <person name="Ruiz-Duenas F.J."/>
            <person name="Chevret D."/>
            <person name="Hainaut M."/>
            <person name="Lin J."/>
            <person name="Wang M."/>
            <person name="Pangilinan J."/>
            <person name="Lipzen A."/>
            <person name="Lesage-Meessen L."/>
            <person name="Navarro D."/>
            <person name="Riley R."/>
            <person name="Grigoriev I.V."/>
            <person name="Zhou S."/>
            <person name="Raouche S."/>
            <person name="Rosso M.N."/>
        </authorList>
    </citation>
    <scope>NUCLEOTIDE SEQUENCE [LARGE SCALE GENOMIC DNA]</scope>
    <source>
        <strain evidence="6 7">BRFM 1820</strain>
    </source>
</reference>
<keyword evidence="2 4" id="KW-0863">Zinc-finger</keyword>
<evidence type="ECO:0000256" key="2">
    <source>
        <dbReference type="ARBA" id="ARBA00022771"/>
    </source>
</evidence>
<dbReference type="SUPFAM" id="SSF144232">
    <property type="entry name" value="HIT/MYND zinc finger-like"/>
    <property type="match status" value="1"/>
</dbReference>
<keyword evidence="3" id="KW-0862">Zinc</keyword>
<evidence type="ECO:0000313" key="7">
    <source>
        <dbReference type="Proteomes" id="UP000256964"/>
    </source>
</evidence>
<dbReference type="Gene3D" id="6.10.140.2220">
    <property type="match status" value="1"/>
</dbReference>
<evidence type="ECO:0000313" key="6">
    <source>
        <dbReference type="EMBL" id="RDX53591.1"/>
    </source>
</evidence>
<dbReference type="InterPro" id="IPR002893">
    <property type="entry name" value="Znf_MYND"/>
</dbReference>
<evidence type="ECO:0000256" key="4">
    <source>
        <dbReference type="PROSITE-ProRule" id="PRU00134"/>
    </source>
</evidence>
<sequence>MPSHAVPTVIHDVVFNRRPRPEYTDDQYEFEVYLILRQELCWDYRHQPGYKELYAEGRSCMERLPMAKLERGMELKDAQLMFEYCLRKLSSISNIGTITDDILDTLRKLTGWFQNEQGRFPRLGRRTLQIRCFALAALIWCYFRMHFWRAHECTLKELRNDLPLGNVAHFAMVCVNYDYLPPIVIRAAGWFASAKTLYDGVDIRWTIPQFAKEKTLWEAWDTYVESQASKESKQLAKVAKAPHRYRCAADRCGIRAMHKRALRRCGGDCAPDVRPSYCSEECQLKHWLVHRYLCRKNPLDVPIVDWDDDSDWEDVEVYKPSYDDGALSDAAIWRKDIGVELFVDIPTCSRFLPGVVFRLRSRTFSPAFLRSYRDLWQLPKRVRTKKQAVLLPTPETMLDELDALFDSREKMGVLHDKLRERVGLR</sequence>